<evidence type="ECO:0000256" key="2">
    <source>
        <dbReference type="ARBA" id="ARBA00006810"/>
    </source>
</evidence>
<keyword evidence="3" id="KW-0813">Transport</keyword>
<dbReference type="NCBIfam" id="TIGR01131">
    <property type="entry name" value="ATP_synt_6_or_A"/>
    <property type="match status" value="1"/>
</dbReference>
<dbReference type="InterPro" id="IPR045083">
    <property type="entry name" value="ATP_synth_F0_asu_bact/mt"/>
</dbReference>
<evidence type="ECO:0000256" key="10">
    <source>
        <dbReference type="ARBA" id="ARBA00023310"/>
    </source>
</evidence>
<dbReference type="InterPro" id="IPR000568">
    <property type="entry name" value="ATP_synth_F0_asu"/>
</dbReference>
<protein>
    <recommendedName>
        <fullName evidence="11">ATP synthase subunit a</fullName>
    </recommendedName>
</protein>
<dbReference type="PANTHER" id="PTHR11410:SF0">
    <property type="entry name" value="ATP SYNTHASE SUBUNIT A"/>
    <property type="match status" value="1"/>
</dbReference>
<evidence type="ECO:0000256" key="4">
    <source>
        <dbReference type="ARBA" id="ARBA00022547"/>
    </source>
</evidence>
<dbReference type="RefSeq" id="YP_009346435.1">
    <property type="nucleotide sequence ID" value="NC_033868.1"/>
</dbReference>
<dbReference type="SUPFAM" id="SSF81336">
    <property type="entry name" value="F1F0 ATP synthase subunit A"/>
    <property type="match status" value="1"/>
</dbReference>
<dbReference type="GeneID" id="31080107"/>
<dbReference type="Pfam" id="PF00119">
    <property type="entry name" value="ATP-synt_A"/>
    <property type="match status" value="1"/>
</dbReference>
<evidence type="ECO:0000256" key="3">
    <source>
        <dbReference type="ARBA" id="ARBA00022448"/>
    </source>
</evidence>
<feature type="transmembrane region" description="Helical" evidence="12">
    <location>
        <begin position="20"/>
        <end position="45"/>
    </location>
</feature>
<keyword evidence="9 12" id="KW-0472">Membrane</keyword>
<keyword evidence="7 12" id="KW-1133">Transmembrane helix</keyword>
<feature type="transmembrane region" description="Helical" evidence="12">
    <location>
        <begin position="147"/>
        <end position="169"/>
    </location>
</feature>
<evidence type="ECO:0000313" key="13">
    <source>
        <dbReference type="EMBL" id="AOT84246.1"/>
    </source>
</evidence>
<keyword evidence="5 12" id="KW-0812">Transmembrane</keyword>
<evidence type="ECO:0000256" key="5">
    <source>
        <dbReference type="ARBA" id="ARBA00022692"/>
    </source>
</evidence>
<dbReference type="AlphaFoldDB" id="A0A1P8C792"/>
<evidence type="ECO:0000256" key="11">
    <source>
        <dbReference type="RuleBase" id="RU004450"/>
    </source>
</evidence>
<comment type="similarity">
    <text evidence="2">Belongs to the ATPase A chain family.</text>
</comment>
<feature type="transmembrane region" description="Helical" evidence="12">
    <location>
        <begin position="57"/>
        <end position="82"/>
    </location>
</feature>
<dbReference type="EMBL" id="KU746819">
    <property type="protein sequence ID" value="AOT84246.1"/>
    <property type="molecule type" value="Genomic_DNA"/>
</dbReference>
<keyword evidence="6" id="KW-0375">Hydrogen ion transport</keyword>
<proteinExistence type="inferred from homology"/>
<comment type="subcellular location">
    <subcellularLocation>
        <location evidence="1">Membrane</location>
        <topology evidence="1">Multi-pass membrane protein</topology>
    </subcellularLocation>
    <subcellularLocation>
        <location evidence="11">Mitochondrion inner membrane</location>
        <topology evidence="11">Multi-pass membrane protein</topology>
    </subcellularLocation>
</comment>
<dbReference type="CDD" id="cd00310">
    <property type="entry name" value="ATP-synt_Fo_a_6"/>
    <property type="match status" value="1"/>
</dbReference>
<dbReference type="GO" id="GO:0045259">
    <property type="term" value="C:proton-transporting ATP synthase complex"/>
    <property type="evidence" value="ECO:0007669"/>
    <property type="project" value="UniProtKB-KW"/>
</dbReference>
<evidence type="ECO:0000256" key="6">
    <source>
        <dbReference type="ARBA" id="ARBA00022781"/>
    </source>
</evidence>
<accession>A0A1P8C792</accession>
<gene>
    <name evidence="13" type="primary">ATP6</name>
</gene>
<reference evidence="13" key="1">
    <citation type="journal article" date="2017" name="Sci. Rep.">
        <title>Mitochondrial genome diversity in dagger and needle nematodes (Nematoda: Longidoridae).</title>
        <authorList>
            <person name="Palomares-Rius J.E."/>
            <person name="Cantalapiedra-Navarrete C."/>
            <person name="Archidona-Yuste A."/>
            <person name="Blok V.C."/>
            <person name="Castillo P."/>
        </authorList>
    </citation>
    <scope>NUCLEOTIDE SEQUENCE</scope>
    <source>
        <strain evidence="13">E87</strain>
    </source>
</reference>
<dbReference type="InterPro" id="IPR035908">
    <property type="entry name" value="F0_ATP_A_sf"/>
</dbReference>
<keyword evidence="13" id="KW-0496">Mitochondrion</keyword>
<dbReference type="PANTHER" id="PTHR11410">
    <property type="entry name" value="ATP SYNTHASE SUBUNIT A"/>
    <property type="match status" value="1"/>
</dbReference>
<name>A0A1P8C792_9BILA</name>
<geneLocation type="mitochondrion" evidence="13"/>
<dbReference type="CTD" id="4508"/>
<sequence>MTTLFNLFCPLVMGLSLFSSIYTMLIFTVVVTIILLMSFTYIWSLDKADLFLYPNTLWTFTLCWFLLVMLLNLISMVCYSFPVTTTLMLNLLVAVSLWSSSVMILLIKHQSVSSFLPKNSPWYLAPFLSIVEAVSISIRPVTLCFRLLANMSAGHILLSLICKVDYVWLMGLPFGLLELMVCMVQSFVFLMLILVYLEEGLYH</sequence>
<evidence type="ECO:0000256" key="9">
    <source>
        <dbReference type="ARBA" id="ARBA00023136"/>
    </source>
</evidence>
<feature type="transmembrane region" description="Helical" evidence="12">
    <location>
        <begin position="120"/>
        <end position="141"/>
    </location>
</feature>
<organism evidence="13">
    <name type="scientific">Paralongidorus litoralis</name>
    <dbReference type="NCBI Taxonomy" id="474435"/>
    <lineage>
        <taxon>Eukaryota</taxon>
        <taxon>Metazoa</taxon>
        <taxon>Ecdysozoa</taxon>
        <taxon>Nematoda</taxon>
        <taxon>Enoplea</taxon>
        <taxon>Dorylaimia</taxon>
        <taxon>Dorylaimida</taxon>
        <taxon>Dorylaimina</taxon>
        <taxon>Longidoroidea</taxon>
        <taxon>Longidoridae</taxon>
        <taxon>Paralongidorus</taxon>
    </lineage>
</organism>
<evidence type="ECO:0000256" key="1">
    <source>
        <dbReference type="ARBA" id="ARBA00004141"/>
    </source>
</evidence>
<dbReference type="GO" id="GO:0046933">
    <property type="term" value="F:proton-transporting ATP synthase activity, rotational mechanism"/>
    <property type="evidence" value="ECO:0007669"/>
    <property type="project" value="TreeGrafter"/>
</dbReference>
<keyword evidence="8" id="KW-0406">Ion transport</keyword>
<dbReference type="Gene3D" id="1.20.120.220">
    <property type="entry name" value="ATP synthase, F0 complex, subunit A"/>
    <property type="match status" value="1"/>
</dbReference>
<feature type="transmembrane region" description="Helical" evidence="12">
    <location>
        <begin position="88"/>
        <end position="108"/>
    </location>
</feature>
<keyword evidence="4" id="KW-0138">CF(0)</keyword>
<keyword evidence="10" id="KW-0066">ATP synthesis</keyword>
<evidence type="ECO:0000256" key="7">
    <source>
        <dbReference type="ARBA" id="ARBA00022989"/>
    </source>
</evidence>
<evidence type="ECO:0000256" key="8">
    <source>
        <dbReference type="ARBA" id="ARBA00023065"/>
    </source>
</evidence>
<dbReference type="GO" id="GO:0005743">
    <property type="term" value="C:mitochondrial inner membrane"/>
    <property type="evidence" value="ECO:0007669"/>
    <property type="project" value="UniProtKB-SubCell"/>
</dbReference>
<evidence type="ECO:0000256" key="12">
    <source>
        <dbReference type="SAM" id="Phobius"/>
    </source>
</evidence>
<dbReference type="PRINTS" id="PR00123">
    <property type="entry name" value="ATPASEA"/>
</dbReference>
<feature type="transmembrane region" description="Helical" evidence="12">
    <location>
        <begin position="176"/>
        <end position="197"/>
    </location>
</feature>